<dbReference type="Pfam" id="PF19652">
    <property type="entry name" value="DUF6155"/>
    <property type="match status" value="1"/>
</dbReference>
<organism evidence="1 2">
    <name type="scientific">Mariniflexile litorale</name>
    <dbReference type="NCBI Taxonomy" id="3045158"/>
    <lineage>
        <taxon>Bacteria</taxon>
        <taxon>Pseudomonadati</taxon>
        <taxon>Bacteroidota</taxon>
        <taxon>Flavobacteriia</taxon>
        <taxon>Flavobacteriales</taxon>
        <taxon>Flavobacteriaceae</taxon>
        <taxon>Mariniflexile</taxon>
    </lineage>
</organism>
<dbReference type="InterPro" id="IPR046153">
    <property type="entry name" value="DUF6155"/>
</dbReference>
<name>A0AAU7EDA2_9FLAO</name>
<accession>A0AAU7EDA2</accession>
<dbReference type="AlphaFoldDB" id="A0AAU7EDA2"/>
<dbReference type="KEGG" id="mlil:QLS71_013830"/>
<dbReference type="Proteomes" id="UP001224325">
    <property type="component" value="Chromosome"/>
</dbReference>
<sequence length="158" mass="18851">MALRELKKELNLMNKTEIIKLILEMYKKIPDAKNYLNIFTTGDIEQLTEKYKKEIERYIYPNGRNMVLRETEARKIIRTVRKMNITELNIELELHYVSCCLEIIEDFGYWDENYYISLGKMFDNAINGIYELGMEDKYNEKVISLSSKASEYGIELEY</sequence>
<keyword evidence="2" id="KW-1185">Reference proteome</keyword>
<proteinExistence type="predicted"/>
<protein>
    <submittedName>
        <fullName evidence="1">DUF6155 family protein</fullName>
    </submittedName>
</protein>
<gene>
    <name evidence="1" type="ORF">QLS71_013830</name>
</gene>
<dbReference type="RefSeq" id="WP_308992504.1">
    <property type="nucleotide sequence ID" value="NZ_CP155618.1"/>
</dbReference>
<evidence type="ECO:0000313" key="2">
    <source>
        <dbReference type="Proteomes" id="UP001224325"/>
    </source>
</evidence>
<reference evidence="1" key="1">
    <citation type="submission" date="2024-04" db="EMBL/GenBank/DDBJ databases">
        <title>Mariniflexile litorale, isolated from the shallow sediments of the Sea of Japan.</title>
        <authorList>
            <person name="Romanenko L."/>
            <person name="Isaeva M."/>
        </authorList>
    </citation>
    <scope>NUCLEOTIDE SEQUENCE [LARGE SCALE GENOMIC DNA]</scope>
    <source>
        <strain evidence="1">KMM 9835</strain>
    </source>
</reference>
<dbReference type="EMBL" id="CP155618">
    <property type="protein sequence ID" value="XBL13394.1"/>
    <property type="molecule type" value="Genomic_DNA"/>
</dbReference>
<evidence type="ECO:0000313" key="1">
    <source>
        <dbReference type="EMBL" id="XBL13394.1"/>
    </source>
</evidence>